<dbReference type="EMBL" id="AGNL01018943">
    <property type="protein sequence ID" value="EJK62361.1"/>
    <property type="molecule type" value="Genomic_DNA"/>
</dbReference>
<proteinExistence type="predicted"/>
<dbReference type="OrthoDB" id="57428at2759"/>
<dbReference type="PANTHER" id="PTHR43642">
    <property type="entry name" value="HYBRID SIGNAL TRANSDUCTION HISTIDINE KINASE G"/>
    <property type="match status" value="1"/>
</dbReference>
<reference evidence="2 3" key="1">
    <citation type="journal article" date="2012" name="Genome Biol.">
        <title>Genome and low-iron response of an oceanic diatom adapted to chronic iron limitation.</title>
        <authorList>
            <person name="Lommer M."/>
            <person name="Specht M."/>
            <person name="Roy A.S."/>
            <person name="Kraemer L."/>
            <person name="Andreson R."/>
            <person name="Gutowska M.A."/>
            <person name="Wolf J."/>
            <person name="Bergner S.V."/>
            <person name="Schilhabel M.B."/>
            <person name="Klostermeier U.C."/>
            <person name="Beiko R.G."/>
            <person name="Rosenstiel P."/>
            <person name="Hippler M."/>
            <person name="Laroche J."/>
        </authorList>
    </citation>
    <scope>NUCLEOTIDE SEQUENCE [LARGE SCALE GENOMIC DNA]</scope>
    <source>
        <strain evidence="2 3">CCMP1005</strain>
    </source>
</reference>
<dbReference type="InterPro" id="IPR053159">
    <property type="entry name" value="Hybrid_Histidine_Kinase"/>
</dbReference>
<keyword evidence="3" id="KW-1185">Reference proteome</keyword>
<dbReference type="PANTHER" id="PTHR43642:SF1">
    <property type="entry name" value="HYBRID SIGNAL TRANSDUCTION HISTIDINE KINASE G"/>
    <property type="match status" value="1"/>
</dbReference>
<evidence type="ECO:0008006" key="4">
    <source>
        <dbReference type="Google" id="ProtNLM"/>
    </source>
</evidence>
<organism evidence="2 3">
    <name type="scientific">Thalassiosira oceanica</name>
    <name type="common">Marine diatom</name>
    <dbReference type="NCBI Taxonomy" id="159749"/>
    <lineage>
        <taxon>Eukaryota</taxon>
        <taxon>Sar</taxon>
        <taxon>Stramenopiles</taxon>
        <taxon>Ochrophyta</taxon>
        <taxon>Bacillariophyta</taxon>
        <taxon>Coscinodiscophyceae</taxon>
        <taxon>Thalassiosirophycidae</taxon>
        <taxon>Thalassiosirales</taxon>
        <taxon>Thalassiosiraceae</taxon>
        <taxon>Thalassiosira</taxon>
    </lineage>
</organism>
<accession>K0SN38</accession>
<comment type="caution">
    <text evidence="2">The sequence shown here is derived from an EMBL/GenBank/DDBJ whole genome shotgun (WGS) entry which is preliminary data.</text>
</comment>
<evidence type="ECO:0000256" key="1">
    <source>
        <dbReference type="SAM" id="MobiDB-lite"/>
    </source>
</evidence>
<feature type="region of interest" description="Disordered" evidence="1">
    <location>
        <begin position="1"/>
        <end position="40"/>
    </location>
</feature>
<evidence type="ECO:0000313" key="3">
    <source>
        <dbReference type="Proteomes" id="UP000266841"/>
    </source>
</evidence>
<feature type="region of interest" description="Disordered" evidence="1">
    <location>
        <begin position="98"/>
        <end position="119"/>
    </location>
</feature>
<protein>
    <recommendedName>
        <fullName evidence="4">MalT-like TPR region domain-containing protein</fullName>
    </recommendedName>
</protein>
<gene>
    <name evidence="2" type="ORF">THAOC_17036</name>
</gene>
<dbReference type="AlphaFoldDB" id="K0SN38"/>
<dbReference type="Proteomes" id="UP000266841">
    <property type="component" value="Unassembled WGS sequence"/>
</dbReference>
<evidence type="ECO:0000313" key="2">
    <source>
        <dbReference type="EMBL" id="EJK62361.1"/>
    </source>
</evidence>
<feature type="compositionally biased region" description="Low complexity" evidence="1">
    <location>
        <begin position="16"/>
        <end position="40"/>
    </location>
</feature>
<name>K0SN38_THAOC</name>
<sequence length="592" mass="65064">MADYPPQQQPRVAGVASSDYTTESSYTTTTESTATTDSEYTGTVHDTLGLHYDDQPETGGVLPGADRSVGSISTLTGSQHYVPLNQIKIPLDSVAEISTHDGSESTPMSDSSTDDKRRDAARTCLDEGMRAFKAAAFEEAADCFEKGRLRLGERGWEIDHDTMLKLCSEGANARYVTGDIESAQQMVDEVLSRDISIQEKFRVYEVKMLVEQGSGRHHESITLGIEVRRQLGLPTPPNKPVSKFAIFAGYLKTSFLLYGRTVEELAGLPDLNDETVKMGQRILELMCTSCFQSTASTRPPVTDSRGLGFSSGLENGDVESAGNAAGFCLTGCFHSGLPLEKYFLKQAAAFHFGLQGDGLDGPALQELQVISIQKHVLFVNRLRGIELENDQLDFDDIFRYADENRDKSLQTVIRSSRAELHMIFGEWEEALDMVQKVGDVRAANIGMYAGVRATFVMALVYLKAAQTSTGAEGATLKKQAIQEMNVIRAWVRKANVNLVHNLYLLEAELAVLEGKNGQAESNYGHAIDDAARMGFLQDLALTHELASQFYESIGDAAKKDLHTSSSIKYYSEWGAVAKVDQMKRKCHLLQSL</sequence>